<evidence type="ECO:0000313" key="2">
    <source>
        <dbReference type="EMBL" id="DAD90116.1"/>
    </source>
</evidence>
<protein>
    <submittedName>
        <fullName evidence="2">Uncharacterized protein</fullName>
    </submittedName>
</protein>
<evidence type="ECO:0000256" key="1">
    <source>
        <dbReference type="SAM" id="Phobius"/>
    </source>
</evidence>
<organism evidence="2">
    <name type="scientific">Siphoviridae sp. ctnN38</name>
    <dbReference type="NCBI Taxonomy" id="2826455"/>
    <lineage>
        <taxon>Viruses</taxon>
        <taxon>Duplodnaviria</taxon>
        <taxon>Heunggongvirae</taxon>
        <taxon>Uroviricota</taxon>
        <taxon>Caudoviricetes</taxon>
    </lineage>
</organism>
<name>A0A8S5N6L7_9CAUD</name>
<proteinExistence type="predicted"/>
<feature type="transmembrane region" description="Helical" evidence="1">
    <location>
        <begin position="31"/>
        <end position="47"/>
    </location>
</feature>
<keyword evidence="1" id="KW-0812">Transmembrane</keyword>
<accession>A0A8S5N6L7</accession>
<dbReference type="EMBL" id="BK015077">
    <property type="protein sequence ID" value="DAD90116.1"/>
    <property type="molecule type" value="Genomic_DNA"/>
</dbReference>
<sequence length="48" mass="5351">MIALNIFLAVMAAFFGFGSVGDRIQKNRDNYTRVCIACIIAIIIINLF</sequence>
<keyword evidence="1" id="KW-1133">Transmembrane helix</keyword>
<reference evidence="2" key="1">
    <citation type="journal article" date="2021" name="Proc. Natl. Acad. Sci. U.S.A.">
        <title>A Catalog of Tens of Thousands of Viruses from Human Metagenomes Reveals Hidden Associations with Chronic Diseases.</title>
        <authorList>
            <person name="Tisza M.J."/>
            <person name="Buck C.B."/>
        </authorList>
    </citation>
    <scope>NUCLEOTIDE SEQUENCE</scope>
    <source>
        <strain evidence="2">CtnN38</strain>
    </source>
</reference>
<keyword evidence="1" id="KW-0472">Membrane</keyword>